<dbReference type="EMBL" id="LBWL01000001">
    <property type="protein sequence ID" value="KKR09611.1"/>
    <property type="molecule type" value="Genomic_DNA"/>
</dbReference>
<dbReference type="Pfam" id="PF01809">
    <property type="entry name" value="YidD"/>
    <property type="match status" value="1"/>
</dbReference>
<reference evidence="1 2" key="1">
    <citation type="journal article" date="2015" name="Nature">
        <title>rRNA introns, odd ribosomes, and small enigmatic genomes across a large radiation of phyla.</title>
        <authorList>
            <person name="Brown C.T."/>
            <person name="Hug L.A."/>
            <person name="Thomas B.C."/>
            <person name="Sharon I."/>
            <person name="Castelle C.J."/>
            <person name="Singh A."/>
            <person name="Wilkins M.J."/>
            <person name="Williams K.H."/>
            <person name="Banfield J.F."/>
        </authorList>
    </citation>
    <scope>NUCLEOTIDE SEQUENCE [LARGE SCALE GENOMIC DNA]</scope>
</reference>
<sequence length="76" mass="8659">MFKKLLLWIIRGYKSISPTWPLMPILFASSTCKYYPTCGDYAHEAIVKYGVRRGLVKLLSRILKCNPLSRGGIDLP</sequence>
<name>A0A837HSY1_9BACT</name>
<accession>A0A837HSY1</accession>
<evidence type="ECO:0008006" key="3">
    <source>
        <dbReference type="Google" id="ProtNLM"/>
    </source>
</evidence>
<dbReference type="PANTHER" id="PTHR33383:SF1">
    <property type="entry name" value="MEMBRANE PROTEIN INSERTION EFFICIENCY FACTOR-RELATED"/>
    <property type="match status" value="1"/>
</dbReference>
<protein>
    <recommendedName>
        <fullName evidence="3">Membrane protein insertion efficiency factor</fullName>
    </recommendedName>
</protein>
<comment type="caution">
    <text evidence="1">The sequence shown here is derived from an EMBL/GenBank/DDBJ whole genome shotgun (WGS) entry which is preliminary data.</text>
</comment>
<organism evidence="1 2">
    <name type="scientific">Candidatus Yanofskybacteria bacterium GW2011_GWD1_39_16</name>
    <dbReference type="NCBI Taxonomy" id="1619030"/>
    <lineage>
        <taxon>Bacteria</taxon>
        <taxon>Candidatus Yanofskyibacteriota</taxon>
    </lineage>
</organism>
<dbReference type="Proteomes" id="UP000033996">
    <property type="component" value="Unassembled WGS sequence"/>
</dbReference>
<evidence type="ECO:0000313" key="1">
    <source>
        <dbReference type="EMBL" id="KKR09611.1"/>
    </source>
</evidence>
<dbReference type="PANTHER" id="PTHR33383">
    <property type="entry name" value="MEMBRANE PROTEIN INSERTION EFFICIENCY FACTOR-RELATED"/>
    <property type="match status" value="1"/>
</dbReference>
<proteinExistence type="predicted"/>
<evidence type="ECO:0000313" key="2">
    <source>
        <dbReference type="Proteomes" id="UP000033996"/>
    </source>
</evidence>
<dbReference type="SMART" id="SM01234">
    <property type="entry name" value="Haemolytic"/>
    <property type="match status" value="1"/>
</dbReference>
<dbReference type="AlphaFoldDB" id="A0A837HSY1"/>
<dbReference type="NCBIfam" id="TIGR00278">
    <property type="entry name" value="membrane protein insertion efficiency factor YidD"/>
    <property type="match status" value="1"/>
</dbReference>
<gene>
    <name evidence="1" type="ORF">UT35_C0001G0008</name>
</gene>
<dbReference type="InterPro" id="IPR002696">
    <property type="entry name" value="Membr_insert_effic_factor_YidD"/>
</dbReference>